<dbReference type="EMBL" id="CM007657">
    <property type="protein sequence ID" value="ONH97163.1"/>
    <property type="molecule type" value="Genomic_DNA"/>
</dbReference>
<gene>
    <name evidence="2" type="ORF">PRUPE_7G173100</name>
</gene>
<dbReference type="Gramene" id="ONH97162">
    <property type="protein sequence ID" value="ONH97162"/>
    <property type="gene ID" value="PRUPE_7G173100"/>
</dbReference>
<keyword evidence="3" id="KW-1185">Reference proteome</keyword>
<dbReference type="AlphaFoldDB" id="A0A251NCU9"/>
<name>A0A251NCU9_PRUPE</name>
<proteinExistence type="predicted"/>
<reference evidence="2" key="2">
    <citation type="submission" date="2016-12" db="EMBL/GenBank/DDBJ databases">
        <title>WGS assembly of Prunus persica.</title>
        <authorList>
            <person name="Verde I."/>
            <person name="Jenkins J."/>
            <person name="Dondini L."/>
            <person name="Micali S."/>
            <person name="Pagliarani G."/>
            <person name="Vendramin E."/>
            <person name="Paris R."/>
            <person name="Aramini V."/>
            <person name="Gazza L."/>
            <person name="Rossini L."/>
            <person name="Bassi D."/>
            <person name="Troggio M."/>
            <person name="Shu S."/>
            <person name="Grimwood J.H."/>
            <person name="Tartarini S."/>
            <person name="Dettori M.T."/>
            <person name="Schmutz J."/>
        </authorList>
    </citation>
    <scope>NUCLEOTIDE SEQUENCE</scope>
</reference>
<dbReference type="Gramene" id="ONH97163">
    <property type="protein sequence ID" value="ONH97163"/>
    <property type="gene ID" value="PRUPE_7G173100"/>
</dbReference>
<feature type="region of interest" description="Disordered" evidence="1">
    <location>
        <begin position="39"/>
        <end position="66"/>
    </location>
</feature>
<protein>
    <submittedName>
        <fullName evidence="2">Uncharacterized protein</fullName>
    </submittedName>
</protein>
<sequence>MLLGLDSARPSLRYSLPAVQTTSKIKDGIPCLVPKDGKTLEADDTLKPEDAVKSSVEHEADQGGIH</sequence>
<evidence type="ECO:0000256" key="1">
    <source>
        <dbReference type="SAM" id="MobiDB-lite"/>
    </source>
</evidence>
<accession>A0A251NCU9</accession>
<dbReference type="Proteomes" id="UP000006882">
    <property type="component" value="Chromosome G7"/>
</dbReference>
<organism evidence="2 3">
    <name type="scientific">Prunus persica</name>
    <name type="common">Peach</name>
    <name type="synonym">Amygdalus persica</name>
    <dbReference type="NCBI Taxonomy" id="3760"/>
    <lineage>
        <taxon>Eukaryota</taxon>
        <taxon>Viridiplantae</taxon>
        <taxon>Streptophyta</taxon>
        <taxon>Embryophyta</taxon>
        <taxon>Tracheophyta</taxon>
        <taxon>Spermatophyta</taxon>
        <taxon>Magnoliopsida</taxon>
        <taxon>eudicotyledons</taxon>
        <taxon>Gunneridae</taxon>
        <taxon>Pentapetalae</taxon>
        <taxon>rosids</taxon>
        <taxon>fabids</taxon>
        <taxon>Rosales</taxon>
        <taxon>Rosaceae</taxon>
        <taxon>Amygdaloideae</taxon>
        <taxon>Amygdaleae</taxon>
        <taxon>Prunus</taxon>
    </lineage>
</organism>
<dbReference type="EMBL" id="CM007657">
    <property type="protein sequence ID" value="ONH97162.1"/>
    <property type="molecule type" value="Genomic_DNA"/>
</dbReference>
<reference evidence="2 3" key="1">
    <citation type="journal article" date="2013" name="Nat. Genet.">
        <title>The high-quality draft genome of peach (Prunus persica) identifies unique patterns of genetic diversity, domestication and genome evolution.</title>
        <authorList>
            <consortium name="International Peach Genome Initiative"/>
            <person name="Verde I."/>
            <person name="Abbott A.G."/>
            <person name="Scalabrin S."/>
            <person name="Jung S."/>
            <person name="Shu S."/>
            <person name="Marroni F."/>
            <person name="Zhebentyayeva T."/>
            <person name="Dettori M.T."/>
            <person name="Grimwood J."/>
            <person name="Cattonaro F."/>
            <person name="Zuccolo A."/>
            <person name="Rossini L."/>
            <person name="Jenkins J."/>
            <person name="Vendramin E."/>
            <person name="Meisel L.A."/>
            <person name="Decroocq V."/>
            <person name="Sosinski B."/>
            <person name="Prochnik S."/>
            <person name="Mitros T."/>
            <person name="Policriti A."/>
            <person name="Cipriani G."/>
            <person name="Dondini L."/>
            <person name="Ficklin S."/>
            <person name="Goodstein D.M."/>
            <person name="Xuan P."/>
            <person name="Del Fabbro C."/>
            <person name="Aramini V."/>
            <person name="Copetti D."/>
            <person name="Gonzalez S."/>
            <person name="Horner D.S."/>
            <person name="Falchi R."/>
            <person name="Lucas S."/>
            <person name="Mica E."/>
            <person name="Maldonado J."/>
            <person name="Lazzari B."/>
            <person name="Bielenberg D."/>
            <person name="Pirona R."/>
            <person name="Miculan M."/>
            <person name="Barakat A."/>
            <person name="Testolin R."/>
            <person name="Stella A."/>
            <person name="Tartarini S."/>
            <person name="Tonutti P."/>
            <person name="Arus P."/>
            <person name="Orellana A."/>
            <person name="Wells C."/>
            <person name="Main D."/>
            <person name="Vizzotto G."/>
            <person name="Silva H."/>
            <person name="Salamini F."/>
            <person name="Schmutz J."/>
            <person name="Morgante M."/>
            <person name="Rokhsar D.S."/>
        </authorList>
    </citation>
    <scope>NUCLEOTIDE SEQUENCE [LARGE SCALE GENOMIC DNA]</scope>
    <source>
        <strain evidence="3">cv. Nemared</strain>
    </source>
</reference>
<evidence type="ECO:0000313" key="2">
    <source>
        <dbReference type="EMBL" id="ONH97162.1"/>
    </source>
</evidence>
<evidence type="ECO:0000313" key="3">
    <source>
        <dbReference type="Proteomes" id="UP000006882"/>
    </source>
</evidence>